<evidence type="ECO:0000313" key="1">
    <source>
        <dbReference type="EMBL" id="EPB86522.1"/>
    </source>
</evidence>
<evidence type="ECO:0000313" key="2">
    <source>
        <dbReference type="Proteomes" id="UP000014254"/>
    </source>
</evidence>
<proteinExistence type="predicted"/>
<reference evidence="2" key="1">
    <citation type="submission" date="2013-05" db="EMBL/GenBank/DDBJ databases">
        <title>The Genome sequence of Mucor circinelloides f. circinelloides 1006PhL.</title>
        <authorList>
            <consortium name="The Broad Institute Genomics Platform"/>
            <person name="Cuomo C."/>
            <person name="Earl A."/>
            <person name="Findley K."/>
            <person name="Lee S.C."/>
            <person name="Walker B."/>
            <person name="Young S."/>
            <person name="Zeng Q."/>
            <person name="Gargeya S."/>
            <person name="Fitzgerald M."/>
            <person name="Haas B."/>
            <person name="Abouelleil A."/>
            <person name="Allen A.W."/>
            <person name="Alvarado L."/>
            <person name="Arachchi H.M."/>
            <person name="Berlin A.M."/>
            <person name="Chapman S.B."/>
            <person name="Gainer-Dewar J."/>
            <person name="Goldberg J."/>
            <person name="Griggs A."/>
            <person name="Gujja S."/>
            <person name="Hansen M."/>
            <person name="Howarth C."/>
            <person name="Imamovic A."/>
            <person name="Ireland A."/>
            <person name="Larimer J."/>
            <person name="McCowan C."/>
            <person name="Murphy C."/>
            <person name="Pearson M."/>
            <person name="Poon T.W."/>
            <person name="Priest M."/>
            <person name="Roberts A."/>
            <person name="Saif S."/>
            <person name="Shea T."/>
            <person name="Sisk P."/>
            <person name="Sykes S."/>
            <person name="Wortman J."/>
            <person name="Nusbaum C."/>
            <person name="Birren B."/>
        </authorList>
    </citation>
    <scope>NUCLEOTIDE SEQUENCE [LARGE SCALE GENOMIC DNA]</scope>
    <source>
        <strain evidence="2">1006PhL</strain>
    </source>
</reference>
<dbReference type="SUPFAM" id="SSF52047">
    <property type="entry name" value="RNI-like"/>
    <property type="match status" value="1"/>
</dbReference>
<gene>
    <name evidence="1" type="ORF">HMPREF1544_06689</name>
</gene>
<keyword evidence="2" id="KW-1185">Reference proteome</keyword>
<name>S2JDI0_MUCC1</name>
<dbReference type="OrthoDB" id="10400963at2759"/>
<dbReference type="InterPro" id="IPR032675">
    <property type="entry name" value="LRR_dom_sf"/>
</dbReference>
<accession>S2JDI0</accession>
<organism evidence="1 2">
    <name type="scientific">Mucor circinelloides f. circinelloides (strain 1006PhL)</name>
    <name type="common">Mucormycosis agent</name>
    <name type="synonym">Calyptromyces circinelloides</name>
    <dbReference type="NCBI Taxonomy" id="1220926"/>
    <lineage>
        <taxon>Eukaryota</taxon>
        <taxon>Fungi</taxon>
        <taxon>Fungi incertae sedis</taxon>
        <taxon>Mucoromycota</taxon>
        <taxon>Mucoromycotina</taxon>
        <taxon>Mucoromycetes</taxon>
        <taxon>Mucorales</taxon>
        <taxon>Mucorineae</taxon>
        <taxon>Mucoraceae</taxon>
        <taxon>Mucor</taxon>
    </lineage>
</organism>
<dbReference type="AlphaFoldDB" id="S2JDI0"/>
<dbReference type="VEuPathDB" id="FungiDB:HMPREF1544_06689"/>
<dbReference type="EMBL" id="KE123987">
    <property type="protein sequence ID" value="EPB86522.1"/>
    <property type="molecule type" value="Genomic_DNA"/>
</dbReference>
<protein>
    <submittedName>
        <fullName evidence="1">Uncharacterized protein</fullName>
    </submittedName>
</protein>
<dbReference type="InParanoid" id="S2JDI0"/>
<sequence>MDRYTSCLKRAFTPNVKTIDGDFDAPFYNLLLRTAQHATGDFKLEPLPSPFAWKTIHLETFLCFKESLKCLELNLNSSDEHAVQKSILDRKDEFISLTTISLTISDTTTLKELEALLSKCSQLEKLDLDFDEWMMSQVKKDTSLQTLALDGSNNPSVVKYLLQKYPNATSVEIASMEAYSVSPSSSSLPKLDAIKGLDHSSVDEWVVDSLQAMKALVSAMENKQTSQVFEELVSLVPFVSSLDVTYRVHEAWKESSELSSFYGLLQVAPEVEELTLEDTDVKDPPSTYNLPHLHRLYCVQFKGAIVDKQVLPSLNDDVEDHNMLQSSNSKNYHGITSVLKFPDINPATALTLKFYRMPLPSVSHPKRPSKRSFGLFAGPPSVQSFSNLNSSNTLRSRRLRSHISGKDP</sequence>
<dbReference type="Proteomes" id="UP000014254">
    <property type="component" value="Unassembled WGS sequence"/>
</dbReference>
<dbReference type="Gene3D" id="3.80.10.10">
    <property type="entry name" value="Ribonuclease Inhibitor"/>
    <property type="match status" value="1"/>
</dbReference>